<evidence type="ECO:0000259" key="2">
    <source>
        <dbReference type="SMART" id="SM00065"/>
    </source>
</evidence>
<dbReference type="SUPFAM" id="SSF55781">
    <property type="entry name" value="GAF domain-like"/>
    <property type="match status" value="1"/>
</dbReference>
<evidence type="ECO:0000256" key="1">
    <source>
        <dbReference type="SAM" id="Coils"/>
    </source>
</evidence>
<dbReference type="EMBL" id="QOWE01000001">
    <property type="protein sequence ID" value="RCR71362.1"/>
    <property type="molecule type" value="Genomic_DNA"/>
</dbReference>
<organism evidence="3 4">
    <name type="scientific">Larkinella punicea</name>
    <dbReference type="NCBI Taxonomy" id="2315727"/>
    <lineage>
        <taxon>Bacteria</taxon>
        <taxon>Pseudomonadati</taxon>
        <taxon>Bacteroidota</taxon>
        <taxon>Cytophagia</taxon>
        <taxon>Cytophagales</taxon>
        <taxon>Spirosomataceae</taxon>
        <taxon>Larkinella</taxon>
    </lineage>
</organism>
<dbReference type="Gene3D" id="3.30.450.40">
    <property type="match status" value="1"/>
</dbReference>
<gene>
    <name evidence="3" type="ORF">DUE52_00025</name>
</gene>
<dbReference type="PANTHER" id="PTHR34220:SF7">
    <property type="entry name" value="SENSOR HISTIDINE KINASE YPDA"/>
    <property type="match status" value="1"/>
</dbReference>
<dbReference type="SMART" id="SM00065">
    <property type="entry name" value="GAF"/>
    <property type="match status" value="1"/>
</dbReference>
<keyword evidence="1" id="KW-0175">Coiled coil</keyword>
<dbReference type="GO" id="GO:0000155">
    <property type="term" value="F:phosphorelay sensor kinase activity"/>
    <property type="evidence" value="ECO:0007669"/>
    <property type="project" value="InterPro"/>
</dbReference>
<keyword evidence="4" id="KW-1185">Reference proteome</keyword>
<comment type="caution">
    <text evidence="3">The sequence shown here is derived from an EMBL/GenBank/DDBJ whole genome shotgun (WGS) entry which is preliminary data.</text>
</comment>
<protein>
    <submittedName>
        <fullName evidence="3">GAF domain-containing protein</fullName>
    </submittedName>
</protein>
<accession>A0A368JV73</accession>
<dbReference type="PANTHER" id="PTHR34220">
    <property type="entry name" value="SENSOR HISTIDINE KINASE YPDA"/>
    <property type="match status" value="1"/>
</dbReference>
<evidence type="ECO:0000313" key="3">
    <source>
        <dbReference type="EMBL" id="RCR71362.1"/>
    </source>
</evidence>
<dbReference type="InterPro" id="IPR029016">
    <property type="entry name" value="GAF-like_dom_sf"/>
</dbReference>
<reference evidence="3 4" key="1">
    <citation type="submission" date="2018-07" db="EMBL/GenBank/DDBJ databases">
        <title>Genome analysis of Larkinella rosea.</title>
        <authorList>
            <person name="Zhou Z."/>
            <person name="Wang G."/>
        </authorList>
    </citation>
    <scope>NUCLEOTIDE SEQUENCE [LARGE SCALE GENOMIC DNA]</scope>
    <source>
        <strain evidence="4">zzj9</strain>
    </source>
</reference>
<dbReference type="InterPro" id="IPR003018">
    <property type="entry name" value="GAF"/>
</dbReference>
<proteinExistence type="predicted"/>
<dbReference type="Pfam" id="PF13185">
    <property type="entry name" value="GAF_2"/>
    <property type="match status" value="1"/>
</dbReference>
<sequence>MWAGNDQLFIRSFKRAQLALLSIKEFTIALRTSTRLNVSKHEKHKTADHERKTLEEELETERAINFFAISLIDQTTVEEVLWDVAKNCIARLNFLDCVVYLLDEKRNVLVQKAAHGPKNPRSYEILQPIEIPIGQGIVGSVLLTGKAEIIGDTSQDPRYLRDDEMRYSEITVPILLEGKVIGIIDAEHPDKDFFQPRHLHILTSIARLCAQKIRRVQIEQAYQQTERQLLENNKRIAETKLLALRMQMNPHFVFNSLNAINKFILQNEVDEASLYLTKFSRLMRQMIDNTQTEWVSLRSELKALQTYIELEQLRSDNTFDFSLVINPTISQDTVHVPPLLLQPYVENAIRHGLLQQKTEKPLLQIDCQQVAGFLVICIADNGIGREASKQSQGNGLMAHKAHGSRIAEERLQIVNEIYGVDARIDVADLVDSAGASAGTCVTFTMKLK</sequence>
<dbReference type="InterPro" id="IPR050640">
    <property type="entry name" value="Bact_2-comp_sensor_kinase"/>
</dbReference>
<dbReference type="Pfam" id="PF06580">
    <property type="entry name" value="His_kinase"/>
    <property type="match status" value="1"/>
</dbReference>
<dbReference type="Gene3D" id="3.30.565.10">
    <property type="entry name" value="Histidine kinase-like ATPase, C-terminal domain"/>
    <property type="match status" value="1"/>
</dbReference>
<dbReference type="AlphaFoldDB" id="A0A368JV73"/>
<evidence type="ECO:0000313" key="4">
    <source>
        <dbReference type="Proteomes" id="UP000253383"/>
    </source>
</evidence>
<dbReference type="InterPro" id="IPR036890">
    <property type="entry name" value="HATPase_C_sf"/>
</dbReference>
<dbReference type="GO" id="GO:0016020">
    <property type="term" value="C:membrane"/>
    <property type="evidence" value="ECO:0007669"/>
    <property type="project" value="InterPro"/>
</dbReference>
<feature type="coiled-coil region" evidence="1">
    <location>
        <begin position="215"/>
        <end position="247"/>
    </location>
</feature>
<dbReference type="InterPro" id="IPR010559">
    <property type="entry name" value="Sig_transdc_His_kin_internal"/>
</dbReference>
<feature type="domain" description="GAF" evidence="2">
    <location>
        <begin position="76"/>
        <end position="223"/>
    </location>
</feature>
<name>A0A368JV73_9BACT</name>
<dbReference type="SUPFAM" id="SSF55874">
    <property type="entry name" value="ATPase domain of HSP90 chaperone/DNA topoisomerase II/histidine kinase"/>
    <property type="match status" value="1"/>
</dbReference>
<dbReference type="OrthoDB" id="6190788at2"/>
<dbReference type="Proteomes" id="UP000253383">
    <property type="component" value="Unassembled WGS sequence"/>
</dbReference>